<comment type="caution">
    <text evidence="1">The sequence shown here is derived from an EMBL/GenBank/DDBJ whole genome shotgun (WGS) entry which is preliminary data.</text>
</comment>
<organism evidence="1 2">
    <name type="scientific">Clohesyomyces aquaticus</name>
    <dbReference type="NCBI Taxonomy" id="1231657"/>
    <lineage>
        <taxon>Eukaryota</taxon>
        <taxon>Fungi</taxon>
        <taxon>Dikarya</taxon>
        <taxon>Ascomycota</taxon>
        <taxon>Pezizomycotina</taxon>
        <taxon>Dothideomycetes</taxon>
        <taxon>Pleosporomycetidae</taxon>
        <taxon>Pleosporales</taxon>
        <taxon>Lindgomycetaceae</taxon>
        <taxon>Clohesyomyces</taxon>
    </lineage>
</organism>
<gene>
    <name evidence="1" type="ORF">BCR34DRAFT_338912</name>
</gene>
<proteinExistence type="predicted"/>
<dbReference type="EMBL" id="MCFA01000067">
    <property type="protein sequence ID" value="ORY10895.1"/>
    <property type="molecule type" value="Genomic_DNA"/>
</dbReference>
<accession>A0A1Y1ZM41</accession>
<dbReference type="Proteomes" id="UP000193144">
    <property type="component" value="Unassembled WGS sequence"/>
</dbReference>
<sequence>MLTIATCTGAHAPSNVGLDSNKCHTGLSSTGESIILLQGVWCHHNLTCAHSLTAPFSLLANTDWHAVAPYACHGDRLACLGFSVLTHLQNAARKSRWAP</sequence>
<name>A0A1Y1ZM41_9PLEO</name>
<evidence type="ECO:0000313" key="2">
    <source>
        <dbReference type="Proteomes" id="UP000193144"/>
    </source>
</evidence>
<dbReference type="AlphaFoldDB" id="A0A1Y1ZM41"/>
<protein>
    <submittedName>
        <fullName evidence="1">Uncharacterized protein</fullName>
    </submittedName>
</protein>
<keyword evidence="2" id="KW-1185">Reference proteome</keyword>
<evidence type="ECO:0000313" key="1">
    <source>
        <dbReference type="EMBL" id="ORY10895.1"/>
    </source>
</evidence>
<reference evidence="1 2" key="1">
    <citation type="submission" date="2016-07" db="EMBL/GenBank/DDBJ databases">
        <title>Pervasive Adenine N6-methylation of Active Genes in Fungi.</title>
        <authorList>
            <consortium name="DOE Joint Genome Institute"/>
            <person name="Mondo S.J."/>
            <person name="Dannebaum R.O."/>
            <person name="Kuo R.C."/>
            <person name="Labutti K."/>
            <person name="Haridas S."/>
            <person name="Kuo A."/>
            <person name="Salamov A."/>
            <person name="Ahrendt S.R."/>
            <person name="Lipzen A."/>
            <person name="Sullivan W."/>
            <person name="Andreopoulos W.B."/>
            <person name="Clum A."/>
            <person name="Lindquist E."/>
            <person name="Daum C."/>
            <person name="Ramamoorthy G.K."/>
            <person name="Gryganskyi A."/>
            <person name="Culley D."/>
            <person name="Magnuson J.K."/>
            <person name="James T.Y."/>
            <person name="O'Malley M.A."/>
            <person name="Stajich J.E."/>
            <person name="Spatafora J.W."/>
            <person name="Visel A."/>
            <person name="Grigoriev I.V."/>
        </authorList>
    </citation>
    <scope>NUCLEOTIDE SEQUENCE [LARGE SCALE GENOMIC DNA]</scope>
    <source>
        <strain evidence="1 2">CBS 115471</strain>
    </source>
</reference>